<evidence type="ECO:0000313" key="1">
    <source>
        <dbReference type="EMBL" id="BDU75762.1"/>
    </source>
</evidence>
<proteinExistence type="predicted"/>
<keyword evidence="2" id="KW-1185">Reference proteome</keyword>
<dbReference type="EMBL" id="AP027081">
    <property type="protein sequence ID" value="BDU75762.1"/>
    <property type="molecule type" value="Genomic_DNA"/>
</dbReference>
<name>A0AA48GQK8_9BACT</name>
<evidence type="ECO:0000313" key="2">
    <source>
        <dbReference type="Proteomes" id="UP001228113"/>
    </source>
</evidence>
<sequence length="154" mass="16511">MILPALLLVWPPRVDGGVLLLVAALFLASVLAHRYWRAVIRLEDAAAAREADLTRRLDRYQVAFRRSEAPAAFVDRITGLVVEATPGWAAQGLPAAGTRVFGEDPGQEDAWRRIPPPAEDGAPAEARTLDLAGRRFSATCLGGPSLGLVHLTPA</sequence>
<dbReference type="Proteomes" id="UP001228113">
    <property type="component" value="Chromosome"/>
</dbReference>
<dbReference type="AlphaFoldDB" id="A0AA48GQK8"/>
<reference evidence="1" key="1">
    <citation type="journal article" date="2023" name="Int. J. Syst. Evol. Microbiol.">
        <title>Mesoterricola silvestris gen. nov., sp. nov., Mesoterricola sediminis sp. nov., Geothrix oryzae sp. nov., Geothrix edaphica sp. nov., Geothrix rubra sp. nov., and Geothrix limicola sp. nov., six novel members of Acidobacteriota isolated from soils.</title>
        <authorList>
            <person name="Itoh H."/>
            <person name="Sugisawa Y."/>
            <person name="Mise K."/>
            <person name="Xu Z."/>
            <person name="Kuniyasu M."/>
            <person name="Ushijima N."/>
            <person name="Kawano K."/>
            <person name="Kobayashi E."/>
            <person name="Shiratori Y."/>
            <person name="Masuda Y."/>
            <person name="Senoo K."/>
        </authorList>
    </citation>
    <scope>NUCLEOTIDE SEQUENCE</scope>
    <source>
        <strain evidence="1">W786</strain>
    </source>
</reference>
<dbReference type="RefSeq" id="WP_243345684.1">
    <property type="nucleotide sequence ID" value="NZ_AP027081.1"/>
</dbReference>
<organism evidence="1 2">
    <name type="scientific">Mesoterricola sediminis</name>
    <dbReference type="NCBI Taxonomy" id="2927980"/>
    <lineage>
        <taxon>Bacteria</taxon>
        <taxon>Pseudomonadati</taxon>
        <taxon>Acidobacteriota</taxon>
        <taxon>Holophagae</taxon>
        <taxon>Holophagales</taxon>
        <taxon>Holophagaceae</taxon>
        <taxon>Mesoterricola</taxon>
    </lineage>
</organism>
<dbReference type="KEGG" id="msea:METESE_07200"/>
<gene>
    <name evidence="1" type="ORF">METESE_07200</name>
</gene>
<accession>A0AA48GQK8</accession>
<protein>
    <submittedName>
        <fullName evidence="1">Uncharacterized protein</fullName>
    </submittedName>
</protein>